<evidence type="ECO:0000313" key="1">
    <source>
        <dbReference type="EMBL" id="KAB0665004.1"/>
    </source>
</evidence>
<dbReference type="InterPro" id="IPR011202">
    <property type="entry name" value="UCP014677"/>
</dbReference>
<organism evidence="1 2">
    <name type="scientific">Oryzomonas japonica</name>
    <dbReference type="NCBI Taxonomy" id="2603858"/>
    <lineage>
        <taxon>Bacteria</taxon>
        <taxon>Pseudomonadati</taxon>
        <taxon>Thermodesulfobacteriota</taxon>
        <taxon>Desulfuromonadia</taxon>
        <taxon>Geobacterales</taxon>
        <taxon>Geobacteraceae</taxon>
        <taxon>Oryzomonas</taxon>
    </lineage>
</organism>
<evidence type="ECO:0008006" key="3">
    <source>
        <dbReference type="Google" id="ProtNLM"/>
    </source>
</evidence>
<name>A0A7J4ZPS0_9BACT</name>
<sequence length="470" mass="54196">MKSHQKAAFTGVTMKNAILRRLKKTDHLPMLFVGSGMSIRYLGLENWKGLLRKFARLAMDNDYAYEMYEQQAKGLECREGLLPKVAELIERDFNLRWFKDDQFMDIREQSKDEINRSVSPFKIEIARHMRQKSREHNAEYTSEIELFKQLEMRSIGGVLTTNYDSFIEDLFTSYTKYIGQEELLFSTLQGISEIYKIHGCCTKPESIVINEADYANFTEKNAYLAAKILTIFLEHPIVFIGYSINDPNIENILKSIVKCLSVENLDKIKERLMFVERAKGGMPEEVSTYSKSFEGGKSIDMTRIRIKNYEVLYQALLENQAKYNAPMLRRLKQDIYELVLTNKPTGKIRTVNLEDEKLEDVEVVIGVGVIADFGQKGYAGLAAEELYSDIVLDNRDFDVDGIIHLALPTMLAHNSNRLPIYKYLSRYAGELPEKVQDAINDKTNYDDLLSNTIKKNRERHPCHHDTIASL</sequence>
<dbReference type="PIRSF" id="PIRSF014677">
    <property type="entry name" value="UCP014677"/>
    <property type="match status" value="1"/>
</dbReference>
<proteinExistence type="predicted"/>
<keyword evidence="2" id="KW-1185">Reference proteome</keyword>
<protein>
    <recommendedName>
        <fullName evidence="3">SIR2-like domain-containing protein</fullName>
    </recommendedName>
</protein>
<comment type="caution">
    <text evidence="1">The sequence shown here is derived from an EMBL/GenBank/DDBJ whole genome shotgun (WGS) entry which is preliminary data.</text>
</comment>
<reference evidence="1 2" key="1">
    <citation type="submission" date="2019-09" db="EMBL/GenBank/DDBJ databases">
        <title>Geobacter sp. Red96, a novel strain isolated from paddy soil.</title>
        <authorList>
            <person name="Xu Z."/>
            <person name="Masuda Y."/>
            <person name="Itoh H."/>
            <person name="Senoo K."/>
        </authorList>
    </citation>
    <scope>NUCLEOTIDE SEQUENCE [LARGE SCALE GENOMIC DNA]</scope>
    <source>
        <strain evidence="1 2">Red96</strain>
    </source>
</reference>
<dbReference type="Pfam" id="PF13289">
    <property type="entry name" value="SIR2_2"/>
    <property type="match status" value="1"/>
</dbReference>
<dbReference type="EMBL" id="VZQZ01000006">
    <property type="protein sequence ID" value="KAB0665004.1"/>
    <property type="molecule type" value="Genomic_DNA"/>
</dbReference>
<dbReference type="Proteomes" id="UP000420562">
    <property type="component" value="Unassembled WGS sequence"/>
</dbReference>
<accession>A0A7J4ZPS0</accession>
<evidence type="ECO:0000313" key="2">
    <source>
        <dbReference type="Proteomes" id="UP000420562"/>
    </source>
</evidence>
<gene>
    <name evidence="1" type="ORF">F6V25_10250</name>
</gene>
<dbReference type="AlphaFoldDB" id="A0A7J4ZPS0"/>